<protein>
    <recommendedName>
        <fullName evidence="6">Poly [ADP-ribose] polymerase</fullName>
        <shortName evidence="6">PARP</shortName>
        <ecNumber evidence="6">2.4.2.-</ecNumber>
    </recommendedName>
</protein>
<evidence type="ECO:0000313" key="8">
    <source>
        <dbReference type="EMBL" id="CAL1544297.1"/>
    </source>
</evidence>
<dbReference type="GO" id="GO:0005737">
    <property type="term" value="C:cytoplasm"/>
    <property type="evidence" value="ECO:0007669"/>
    <property type="project" value="TreeGrafter"/>
</dbReference>
<dbReference type="EMBL" id="CAXITT010000613">
    <property type="protein sequence ID" value="CAL1544297.1"/>
    <property type="molecule type" value="Genomic_DNA"/>
</dbReference>
<keyword evidence="4 6" id="KW-0520">NAD</keyword>
<evidence type="ECO:0000256" key="2">
    <source>
        <dbReference type="ARBA" id="ARBA00022676"/>
    </source>
</evidence>
<dbReference type="Gene3D" id="3.90.228.10">
    <property type="match status" value="1"/>
</dbReference>
<keyword evidence="2 6" id="KW-0328">Glycosyltransferase</keyword>
<evidence type="ECO:0000259" key="7">
    <source>
        <dbReference type="PROSITE" id="PS51059"/>
    </source>
</evidence>
<dbReference type="AlphaFoldDB" id="A0AAV2IDW3"/>
<keyword evidence="9" id="KW-1185">Reference proteome</keyword>
<dbReference type="PANTHER" id="PTHR14453">
    <property type="entry name" value="PARP/ZINC FINGER CCCH TYPE DOMAIN CONTAINING PROTEIN"/>
    <property type="match status" value="1"/>
</dbReference>
<evidence type="ECO:0000256" key="3">
    <source>
        <dbReference type="ARBA" id="ARBA00022679"/>
    </source>
</evidence>
<comment type="subcellular location">
    <subcellularLocation>
        <location evidence="1">Nucleus</location>
    </subcellularLocation>
</comment>
<feature type="domain" description="PARP catalytic" evidence="7">
    <location>
        <begin position="1"/>
        <end position="195"/>
    </location>
</feature>
<dbReference type="GO" id="GO:0003714">
    <property type="term" value="F:transcription corepressor activity"/>
    <property type="evidence" value="ECO:0007669"/>
    <property type="project" value="TreeGrafter"/>
</dbReference>
<evidence type="ECO:0000256" key="1">
    <source>
        <dbReference type="ARBA" id="ARBA00004123"/>
    </source>
</evidence>
<evidence type="ECO:0000256" key="6">
    <source>
        <dbReference type="RuleBase" id="RU362114"/>
    </source>
</evidence>
<organism evidence="8 9">
    <name type="scientific">Lymnaea stagnalis</name>
    <name type="common">Great pond snail</name>
    <name type="synonym">Helix stagnalis</name>
    <dbReference type="NCBI Taxonomy" id="6523"/>
    <lineage>
        <taxon>Eukaryota</taxon>
        <taxon>Metazoa</taxon>
        <taxon>Spiralia</taxon>
        <taxon>Lophotrochozoa</taxon>
        <taxon>Mollusca</taxon>
        <taxon>Gastropoda</taxon>
        <taxon>Heterobranchia</taxon>
        <taxon>Euthyneura</taxon>
        <taxon>Panpulmonata</taxon>
        <taxon>Hygrophila</taxon>
        <taxon>Lymnaeoidea</taxon>
        <taxon>Lymnaeidae</taxon>
        <taxon>Lymnaea</taxon>
    </lineage>
</organism>
<evidence type="ECO:0000256" key="4">
    <source>
        <dbReference type="ARBA" id="ARBA00023027"/>
    </source>
</evidence>
<dbReference type="GO" id="GO:0010629">
    <property type="term" value="P:negative regulation of gene expression"/>
    <property type="evidence" value="ECO:0007669"/>
    <property type="project" value="TreeGrafter"/>
</dbReference>
<sequence>MSLDEPFKLVSLAIDSDEYKEVSAYYRFHGAAGNIHNIERVQNRALYQQFIAKKREIDFRNPSNKNEVPLFHGSDFTAVNDINKTGFNRSYCGKNATVFGLGVYFAQSSAYSEQYASPDANGLRKLYQARVLVGVSVITDSNTKYLPKQPGSDIPYDSGRAPASRTEGIHIIFHDSQAYPEYIITFSLPMGHVAP</sequence>
<dbReference type="PANTHER" id="PTHR14453:SF67">
    <property type="entry name" value="POLY [ADP-RIBOSE] POLYMERASE"/>
    <property type="match status" value="1"/>
</dbReference>
<dbReference type="Proteomes" id="UP001497497">
    <property type="component" value="Unassembled WGS sequence"/>
</dbReference>
<gene>
    <name evidence="8" type="ORF">GSLYS_00017810001</name>
</gene>
<name>A0AAV2IDW3_LYMST</name>
<dbReference type="GO" id="GO:0005634">
    <property type="term" value="C:nucleus"/>
    <property type="evidence" value="ECO:0007669"/>
    <property type="project" value="UniProtKB-SubCell"/>
</dbReference>
<dbReference type="GO" id="GO:0003950">
    <property type="term" value="F:NAD+ poly-ADP-ribosyltransferase activity"/>
    <property type="evidence" value="ECO:0007669"/>
    <property type="project" value="UniProtKB-UniRule"/>
</dbReference>
<accession>A0AAV2IDW3</accession>
<dbReference type="PROSITE" id="PS51059">
    <property type="entry name" value="PARP_CATALYTIC"/>
    <property type="match status" value="1"/>
</dbReference>
<evidence type="ECO:0000313" key="9">
    <source>
        <dbReference type="Proteomes" id="UP001497497"/>
    </source>
</evidence>
<comment type="caution">
    <text evidence="8">The sequence shown here is derived from an EMBL/GenBank/DDBJ whole genome shotgun (WGS) entry which is preliminary data.</text>
</comment>
<dbReference type="EC" id="2.4.2.-" evidence="6"/>
<evidence type="ECO:0000256" key="5">
    <source>
        <dbReference type="ARBA" id="ARBA00023242"/>
    </source>
</evidence>
<proteinExistence type="predicted"/>
<reference evidence="8 9" key="1">
    <citation type="submission" date="2024-04" db="EMBL/GenBank/DDBJ databases">
        <authorList>
            <consortium name="Genoscope - CEA"/>
            <person name="William W."/>
        </authorList>
    </citation>
    <scope>NUCLEOTIDE SEQUENCE [LARGE SCALE GENOMIC DNA]</scope>
</reference>
<dbReference type="InterPro" id="IPR012317">
    <property type="entry name" value="Poly(ADP-ribose)pol_cat_dom"/>
</dbReference>
<dbReference type="Pfam" id="PF00644">
    <property type="entry name" value="PARP"/>
    <property type="match status" value="1"/>
</dbReference>
<keyword evidence="5" id="KW-0539">Nucleus</keyword>
<dbReference type="InterPro" id="IPR052056">
    <property type="entry name" value="Mono-ARTD/PARP"/>
</dbReference>
<dbReference type="SUPFAM" id="SSF56399">
    <property type="entry name" value="ADP-ribosylation"/>
    <property type="match status" value="1"/>
</dbReference>
<keyword evidence="3 6" id="KW-0808">Transferase</keyword>